<dbReference type="Proteomes" id="UP000278143">
    <property type="component" value="Unassembled WGS sequence"/>
</dbReference>
<dbReference type="Pfam" id="PF05030">
    <property type="entry name" value="SSXT"/>
    <property type="match status" value="1"/>
</dbReference>
<dbReference type="AlphaFoldDB" id="A0A4P9YU49"/>
<accession>A0A4P9YU49</accession>
<evidence type="ECO:0000259" key="4">
    <source>
        <dbReference type="Pfam" id="PF05030"/>
    </source>
</evidence>
<feature type="region of interest" description="Disordered" evidence="3">
    <location>
        <begin position="522"/>
        <end position="567"/>
    </location>
</feature>
<keyword evidence="6" id="KW-1185">Reference proteome</keyword>
<dbReference type="InterPro" id="IPR007726">
    <property type="entry name" value="SS18_N"/>
</dbReference>
<comment type="similarity">
    <text evidence="1">Belongs to the SS18 family.</text>
</comment>
<reference evidence="6" key="1">
    <citation type="journal article" date="2018" name="Nat. Microbiol.">
        <title>Leveraging single-cell genomics to expand the fungal tree of life.</title>
        <authorList>
            <person name="Ahrendt S.R."/>
            <person name="Quandt C.A."/>
            <person name="Ciobanu D."/>
            <person name="Clum A."/>
            <person name="Salamov A."/>
            <person name="Andreopoulos B."/>
            <person name="Cheng J.F."/>
            <person name="Woyke T."/>
            <person name="Pelin A."/>
            <person name="Henrissat B."/>
            <person name="Reynolds N.K."/>
            <person name="Benny G.L."/>
            <person name="Smith M.E."/>
            <person name="James T.Y."/>
            <person name="Grigoriev I.V."/>
        </authorList>
    </citation>
    <scope>NUCLEOTIDE SEQUENCE [LARGE SCALE GENOMIC DNA]</scope>
    <source>
        <strain evidence="6">Benny S71-1</strain>
    </source>
</reference>
<feature type="compositionally biased region" description="Polar residues" evidence="3">
    <location>
        <begin position="8"/>
        <end position="17"/>
    </location>
</feature>
<sequence>MYEAPNATADQPVNNHANENENEDDDDDEDEGEFDASMSPHDSAADESETNEGGGDPSKRAKKSSKRDADDAVTDEVDRPSFIPELSPRVIETVLQVNMELIRLCVEYQNRGWFQDPDYAIYQARLQSNLTYLASVADYHLKPDKPTALSERVNGILAAARKAQEEQIQVWKTEMERQSRNAFDRLHQAERERAINSSTASTPTQGGGQGGSVSGDLRKRKRVKEATKVTRVMDPQAGMGGFGSYQPVAPFVFGGAGMALPGRIPGAPMVMGASTSNHVPMSLPQQQQQQQQALQQASLSMAAQNTAMGSHGGMLSNPLANANQAIVHSQAAMNAATSMAPSVPPSSSSAATAETTVNSTPVASLGMAPQIAQLAAQLGLHPSAVAQLTASGAVSSADILQLTNAAMSGHAAAGTTTSAAALSKPVVGLAMEAGQSTAASAMAESGMHRDLPSTSDKTNVLASHIMQDAQQSGHNSANPSGLANLGSLEAIAAANGLDPAALSMLSPQALLSALGSSGGESLVANNNNNSNSSSSSNHGGDSSNTSAPTLPASTSAASHNGVGGGLS</sequence>
<protein>
    <recommendedName>
        <fullName evidence="4">SS18 N-terminal domain-containing protein</fullName>
    </recommendedName>
</protein>
<evidence type="ECO:0000256" key="1">
    <source>
        <dbReference type="ARBA" id="ARBA00007945"/>
    </source>
</evidence>
<evidence type="ECO:0000256" key="2">
    <source>
        <dbReference type="SAM" id="Coils"/>
    </source>
</evidence>
<dbReference type="OrthoDB" id="2530523at2759"/>
<feature type="coiled-coil region" evidence="2">
    <location>
        <begin position="161"/>
        <end position="192"/>
    </location>
</feature>
<organism evidence="5 6">
    <name type="scientific">Syncephalis pseudoplumigaleata</name>
    <dbReference type="NCBI Taxonomy" id="1712513"/>
    <lineage>
        <taxon>Eukaryota</taxon>
        <taxon>Fungi</taxon>
        <taxon>Fungi incertae sedis</taxon>
        <taxon>Zoopagomycota</taxon>
        <taxon>Zoopagomycotina</taxon>
        <taxon>Zoopagomycetes</taxon>
        <taxon>Zoopagales</taxon>
        <taxon>Piptocephalidaceae</taxon>
        <taxon>Syncephalis</taxon>
    </lineage>
</organism>
<evidence type="ECO:0000256" key="3">
    <source>
        <dbReference type="SAM" id="MobiDB-lite"/>
    </source>
</evidence>
<feature type="compositionally biased region" description="Acidic residues" evidence="3">
    <location>
        <begin position="20"/>
        <end position="34"/>
    </location>
</feature>
<gene>
    <name evidence="5" type="ORF">SYNPS1DRAFT_30918</name>
</gene>
<dbReference type="EMBL" id="KZ991063">
    <property type="protein sequence ID" value="RKP23344.1"/>
    <property type="molecule type" value="Genomic_DNA"/>
</dbReference>
<feature type="compositionally biased region" description="Low complexity" evidence="3">
    <location>
        <begin position="522"/>
        <end position="558"/>
    </location>
</feature>
<feature type="region of interest" description="Disordered" evidence="3">
    <location>
        <begin position="1"/>
        <end position="80"/>
    </location>
</feature>
<feature type="region of interest" description="Disordered" evidence="3">
    <location>
        <begin position="194"/>
        <end position="226"/>
    </location>
</feature>
<evidence type="ECO:0000313" key="5">
    <source>
        <dbReference type="EMBL" id="RKP23344.1"/>
    </source>
</evidence>
<evidence type="ECO:0000313" key="6">
    <source>
        <dbReference type="Proteomes" id="UP000278143"/>
    </source>
</evidence>
<keyword evidence="2" id="KW-0175">Coiled coil</keyword>
<proteinExistence type="inferred from homology"/>
<name>A0A4P9YU49_9FUNG</name>
<feature type="domain" description="SS18 N-terminal" evidence="4">
    <location>
        <begin position="85"/>
        <end position="141"/>
    </location>
</feature>